<sequence>MLSNAQDYGTMDNLTFNYQNNSNKLMKVSDELTNDMYGFKDDAINFMTDGADDYSYDQNGNMISDANKGITSITYNHLNLPTLVSFGSDDIEYIYDAMGTKLKKIVTQNSVETRTAYAGNYIYENGALQFFSHPEGYVTPDGMGGYDYVYNYKDQVNNVRLSYSDLDGNGAIDPNTEILHERNYYPFGLLHRGYNNVINGTVNNKEQYQGQEWTEDLGLNVHEWKFRFSDPAIGRFWSIDPLAEQYSYQSPYNFSENRVIDAFELEGLEKVSIHTRAFAPFKTFGGGFSGDGASRGFTTSQSVTSRVKQAVNIDFDQSRPIVSGGTQTSDPTHHPLLGTDTAPDRNALKNVQIGETSTGAKQVSFQSEIEGANPLTPKALTPNIDVDGAFSISSNQETGVLSISANITGDNFPSTESFITDSAGNSVFIGVGALQGNPATSLPGEGGKGIINTDFRINFNSDGVFQNINYNGQQYSIQDYNKLFETQNPNGN</sequence>
<accession>A0ABT7WID2</accession>
<keyword evidence="3" id="KW-1185">Reference proteome</keyword>
<organism evidence="2 3">
    <name type="scientific">Robiginitalea aurantiaca</name>
    <dbReference type="NCBI Taxonomy" id="3056915"/>
    <lineage>
        <taxon>Bacteria</taxon>
        <taxon>Pseudomonadati</taxon>
        <taxon>Bacteroidota</taxon>
        <taxon>Flavobacteriia</taxon>
        <taxon>Flavobacteriales</taxon>
        <taxon>Flavobacteriaceae</taxon>
        <taxon>Robiginitalea</taxon>
    </lineage>
</organism>
<dbReference type="Gene3D" id="2.180.10.10">
    <property type="entry name" value="RHS repeat-associated core"/>
    <property type="match status" value="1"/>
</dbReference>
<reference evidence="2" key="1">
    <citation type="submission" date="2023-06" db="EMBL/GenBank/DDBJ databases">
        <title>Robiginitalea aurantiacus sp. nov. and Algoriphagus sediminis sp. nov., isolated from coastal sediment.</title>
        <authorList>
            <person name="Zhou Z.Y."/>
            <person name="An J."/>
            <person name="Jia Y.W."/>
            <person name="Du Z.J."/>
        </authorList>
    </citation>
    <scope>NUCLEOTIDE SEQUENCE</scope>
    <source>
        <strain evidence="2">M39</strain>
    </source>
</reference>
<protein>
    <submittedName>
        <fullName evidence="2">RHS repeat-associated core domain-containing protein</fullName>
    </submittedName>
</protein>
<proteinExistence type="predicted"/>
<feature type="region of interest" description="Disordered" evidence="1">
    <location>
        <begin position="319"/>
        <end position="343"/>
    </location>
</feature>
<evidence type="ECO:0000256" key="1">
    <source>
        <dbReference type="SAM" id="MobiDB-lite"/>
    </source>
</evidence>
<gene>
    <name evidence="2" type="ORF">QU605_14495</name>
</gene>
<dbReference type="NCBIfam" id="TIGR03696">
    <property type="entry name" value="Rhs_assc_core"/>
    <property type="match status" value="1"/>
</dbReference>
<dbReference type="InterPro" id="IPR022385">
    <property type="entry name" value="Rhs_assc_core"/>
</dbReference>
<evidence type="ECO:0000313" key="3">
    <source>
        <dbReference type="Proteomes" id="UP001174839"/>
    </source>
</evidence>
<dbReference type="RefSeq" id="WP_289726048.1">
    <property type="nucleotide sequence ID" value="NZ_JAUDUY010000013.1"/>
</dbReference>
<comment type="caution">
    <text evidence="2">The sequence shown here is derived from an EMBL/GenBank/DDBJ whole genome shotgun (WGS) entry which is preliminary data.</text>
</comment>
<dbReference type="Proteomes" id="UP001174839">
    <property type="component" value="Unassembled WGS sequence"/>
</dbReference>
<dbReference type="EMBL" id="JAUDUY010000013">
    <property type="protein sequence ID" value="MDM9632684.1"/>
    <property type="molecule type" value="Genomic_DNA"/>
</dbReference>
<name>A0ABT7WID2_9FLAO</name>
<evidence type="ECO:0000313" key="2">
    <source>
        <dbReference type="EMBL" id="MDM9632684.1"/>
    </source>
</evidence>